<dbReference type="AlphaFoldDB" id="A0A1M4ECV8"/>
<protein>
    <submittedName>
        <fullName evidence="2">Xanthine dehydrogenase, molybdenum binding subunit</fullName>
        <ecNumber evidence="2">1.17.1.4</ecNumber>
    </submittedName>
</protein>
<dbReference type="InterPro" id="IPR037165">
    <property type="entry name" value="AldOxase/xan_DH_Mopterin-bd_sf"/>
</dbReference>
<dbReference type="PANTHER" id="PTHR11908:SF157">
    <property type="entry name" value="XANTHINE DEHYDROGENASE SUBUNIT D-RELATED"/>
    <property type="match status" value="1"/>
</dbReference>
<dbReference type="InterPro" id="IPR008274">
    <property type="entry name" value="AldOxase/xan_DH_MoCoBD1"/>
</dbReference>
<dbReference type="SUPFAM" id="SSF56003">
    <property type="entry name" value="Molybdenum cofactor-binding domain"/>
    <property type="match status" value="1"/>
</dbReference>
<accession>A0A1M4ECV8</accession>
<keyword evidence="2" id="KW-0560">Oxidoreductase</keyword>
<dbReference type="InterPro" id="IPR046867">
    <property type="entry name" value="AldOxase/xan_DH_MoCoBD2"/>
</dbReference>
<dbReference type="Pfam" id="PF20256">
    <property type="entry name" value="MoCoBD_2"/>
    <property type="match status" value="2"/>
</dbReference>
<dbReference type="EC" id="1.17.1.4" evidence="2"/>
<gene>
    <name evidence="2" type="ORF">BN4615_P6225</name>
</gene>
<dbReference type="RefSeq" id="WP_225265517.1">
    <property type="nucleotide sequence ID" value="NZ_CP084058.1"/>
</dbReference>
<dbReference type="GO" id="GO:0004854">
    <property type="term" value="F:xanthine dehydrogenase activity"/>
    <property type="evidence" value="ECO:0007669"/>
    <property type="project" value="UniProtKB-EC"/>
</dbReference>
<dbReference type="SUPFAM" id="SSF54665">
    <property type="entry name" value="CO dehydrogenase molybdoprotein N-domain-like"/>
    <property type="match status" value="1"/>
</dbReference>
<dbReference type="SMART" id="SM01008">
    <property type="entry name" value="Ald_Xan_dh_C"/>
    <property type="match status" value="1"/>
</dbReference>
<dbReference type="Pfam" id="PF02738">
    <property type="entry name" value="MoCoBD_1"/>
    <property type="match status" value="1"/>
</dbReference>
<dbReference type="GO" id="GO:0005506">
    <property type="term" value="F:iron ion binding"/>
    <property type="evidence" value="ECO:0007669"/>
    <property type="project" value="InterPro"/>
</dbReference>
<dbReference type="Pfam" id="PF01315">
    <property type="entry name" value="Ald_Xan_dh_C"/>
    <property type="match status" value="1"/>
</dbReference>
<feature type="domain" description="Aldehyde oxidase/xanthine dehydrogenase a/b hammerhead" evidence="1">
    <location>
        <begin position="12"/>
        <end position="118"/>
    </location>
</feature>
<evidence type="ECO:0000313" key="2">
    <source>
        <dbReference type="EMBL" id="SBO96709.1"/>
    </source>
</evidence>
<dbReference type="InterPro" id="IPR036856">
    <property type="entry name" value="Ald_Oxase/Xan_DH_a/b_sf"/>
</dbReference>
<proteinExistence type="predicted"/>
<dbReference type="Gene3D" id="3.90.1170.50">
    <property type="entry name" value="Aldehyde oxidase/xanthine dehydrogenase, a/b hammerhead"/>
    <property type="match status" value="1"/>
</dbReference>
<evidence type="ECO:0000259" key="1">
    <source>
        <dbReference type="SMART" id="SM01008"/>
    </source>
</evidence>
<dbReference type="Gene3D" id="3.30.365.10">
    <property type="entry name" value="Aldehyde oxidase/xanthine dehydrogenase, molybdopterin binding domain"/>
    <property type="match status" value="4"/>
</dbReference>
<dbReference type="InterPro" id="IPR000674">
    <property type="entry name" value="Ald_Oxase/Xan_DH_a/b"/>
</dbReference>
<reference evidence="2" key="1">
    <citation type="submission" date="2016-04" db="EMBL/GenBank/DDBJ databases">
        <authorList>
            <person name="Evans L.H."/>
            <person name="Alamgir A."/>
            <person name="Owens N."/>
            <person name="Weber N.D."/>
            <person name="Virtaneva K."/>
            <person name="Barbian K."/>
            <person name="Babar A."/>
            <person name="Rosenke K."/>
        </authorList>
    </citation>
    <scope>NUCLEOTIDE SEQUENCE</scope>
    <source>
        <strain evidence="2">Nono1</strain>
    </source>
</reference>
<dbReference type="EMBL" id="LT559118">
    <property type="protein sequence ID" value="SBO96709.1"/>
    <property type="molecule type" value="Genomic_DNA"/>
</dbReference>
<dbReference type="PANTHER" id="PTHR11908">
    <property type="entry name" value="XANTHINE DEHYDROGENASE"/>
    <property type="match status" value="1"/>
</dbReference>
<organism evidence="2">
    <name type="scientific">Nonomuraea gerenzanensis</name>
    <dbReference type="NCBI Taxonomy" id="93944"/>
    <lineage>
        <taxon>Bacteria</taxon>
        <taxon>Bacillati</taxon>
        <taxon>Actinomycetota</taxon>
        <taxon>Actinomycetes</taxon>
        <taxon>Streptosporangiales</taxon>
        <taxon>Streptosporangiaceae</taxon>
        <taxon>Nonomuraea</taxon>
    </lineage>
</organism>
<sequence>MGERFDAHVKAAGKHRYPSDVALPGMLWVRVVRARLAHATIRAVDTTAARATPGVACVLTASDVPGLNAFGLDVADQPVLASDRIRFHGEAITIVAADTDQQARRAADAVLVDAEPLEVVSDLLEPADLCGRVELGTGDIDAALADADLVRELTYQTPRQEHAFLETEAGCAYDDDGVLTIVAGGQNPFHDRRQLAAILGVPESRLRVLHPMMGGAFGGKEDLNVQPLLALVTWHTGRPCRMMYDRQESMAAGVKRHPFQVRYRIAATSAGDLVAADVDFVADAGAYTTLSPAVVGLAAEHACGPYAFAGTRIRGRAAFTNNGNASAFRGFGNPQMVAGLEQCVDMLARDTGLGPIEFRRRNLLRPGEVAGFGRTVLGTLGMGRVLDAAQASPLLTEPVHSETPHKRRGVGLAIAWQGFGMGAGVKDRALVRLERLESGRIRLHVSTPDMGQGNLSAYIRIAADELGVPASLFDIADGDSDGPDSGSSNGSRTMFTVGSAVLQAARELRRTDGGPLSVEGRFAPRQSDPITPGIPHAAFASSAQIVLVEVDTLTGEVDVLRVEHYLDAGRVIDRAGVEAQSEGAIAQGLGLALLEDAIIEDGEPRTTRLSTYLIPSALDVPADIVTFIVEEPEPLSPLGVRGIGEIGISATAAAVANAIYDAVGRRFARFPITPEQVLEALSS</sequence>
<dbReference type="InterPro" id="IPR016208">
    <property type="entry name" value="Ald_Oxase/xanthine_DH-like"/>
</dbReference>
<name>A0A1M4ECV8_9ACTN</name>